<evidence type="ECO:0008006" key="3">
    <source>
        <dbReference type="Google" id="ProtNLM"/>
    </source>
</evidence>
<name>D3Q052_STANL</name>
<proteinExistence type="predicted"/>
<dbReference type="SUPFAM" id="SSF69635">
    <property type="entry name" value="Type III secretory system chaperone-like"/>
    <property type="match status" value="1"/>
</dbReference>
<reference evidence="1 2" key="1">
    <citation type="journal article" date="2009" name="Stand. Genomic Sci.">
        <title>Complete genome sequence of Stackebrandtia nassauensis type strain (LLR-40K-21).</title>
        <authorList>
            <person name="Munk C."/>
            <person name="Lapidus A."/>
            <person name="Copeland A."/>
            <person name="Jando M."/>
            <person name="Mayilraj S."/>
            <person name="Glavina Del Rio T."/>
            <person name="Nolan M."/>
            <person name="Chen F."/>
            <person name="Lucas S."/>
            <person name="Tice H."/>
            <person name="Cheng J.F."/>
            <person name="Han C."/>
            <person name="Detter J.C."/>
            <person name="Bruce D."/>
            <person name="Goodwin L."/>
            <person name="Chain P."/>
            <person name="Pitluck S."/>
            <person name="Goker M."/>
            <person name="Ovchinikova G."/>
            <person name="Pati A."/>
            <person name="Ivanova N."/>
            <person name="Mavromatis K."/>
            <person name="Chen A."/>
            <person name="Palaniappan K."/>
            <person name="Land M."/>
            <person name="Hauser L."/>
            <person name="Chang Y.J."/>
            <person name="Jeffries C.D."/>
            <person name="Bristow J."/>
            <person name="Eisen J.A."/>
            <person name="Markowitz V."/>
            <person name="Hugenholtz P."/>
            <person name="Kyrpides N.C."/>
            <person name="Klenk H.P."/>
        </authorList>
    </citation>
    <scope>NUCLEOTIDE SEQUENCE [LARGE SCALE GENOMIC DNA]</scope>
    <source>
        <strain evidence="2">DSM 44728 / CIP 108903 / NRRL B-16338 / NBRC 102104 / LLR-40K-21</strain>
    </source>
</reference>
<dbReference type="STRING" id="446470.Snas_5954"/>
<dbReference type="AlphaFoldDB" id="D3Q052"/>
<dbReference type="OrthoDB" id="3212317at2"/>
<dbReference type="InterPro" id="IPR019660">
    <property type="entry name" value="Put_sensory_transdc_reg_YbjN"/>
</dbReference>
<evidence type="ECO:0000313" key="2">
    <source>
        <dbReference type="Proteomes" id="UP000000844"/>
    </source>
</evidence>
<dbReference type="Pfam" id="PF10722">
    <property type="entry name" value="YbjN"/>
    <property type="match status" value="1"/>
</dbReference>
<dbReference type="RefSeq" id="WP_013021152.1">
    <property type="nucleotide sequence ID" value="NC_013947.1"/>
</dbReference>
<organism evidence="1 2">
    <name type="scientific">Stackebrandtia nassauensis (strain DSM 44728 / CIP 108903 / NRRL B-16338 / NBRC 102104 / LLR-40K-21)</name>
    <dbReference type="NCBI Taxonomy" id="446470"/>
    <lineage>
        <taxon>Bacteria</taxon>
        <taxon>Bacillati</taxon>
        <taxon>Actinomycetota</taxon>
        <taxon>Actinomycetes</taxon>
        <taxon>Glycomycetales</taxon>
        <taxon>Glycomycetaceae</taxon>
        <taxon>Stackebrandtia</taxon>
    </lineage>
</organism>
<dbReference type="Proteomes" id="UP000000844">
    <property type="component" value="Chromosome"/>
</dbReference>
<evidence type="ECO:0000313" key="1">
    <source>
        <dbReference type="EMBL" id="ADD45581.1"/>
    </source>
</evidence>
<keyword evidence="2" id="KW-1185">Reference proteome</keyword>
<protein>
    <recommendedName>
        <fullName evidence="3">Sensory transduction regulator</fullName>
    </recommendedName>
</protein>
<sequence>MEDLLTELDVEWERTGTKSYVITLPGVHKLKTLCNLIEEDHALRVEAFVVRCPEENQEAVWRFLLRRNASLYGVSYSIDDNGDVYLTGRVPLSCVDGTELDRLLGSVLTYADEVFDRVLELGFATSIRREWAWRISRGESTRNLAAFEHLRPADEESSP</sequence>
<dbReference type="EMBL" id="CP001778">
    <property type="protein sequence ID" value="ADD45581.1"/>
    <property type="molecule type" value="Genomic_DNA"/>
</dbReference>
<dbReference type="eggNOG" id="ENOG5031R9K">
    <property type="taxonomic scope" value="Bacteria"/>
</dbReference>
<gene>
    <name evidence="1" type="ordered locus">Snas_5954</name>
</gene>
<dbReference type="Gene3D" id="3.30.1460.10">
    <property type="match status" value="1"/>
</dbReference>
<dbReference type="KEGG" id="sna:Snas_5954"/>
<dbReference type="HOGENOM" id="CLU_111492_0_0_11"/>
<accession>D3Q052</accession>